<dbReference type="PANTHER" id="PTHR43806">
    <property type="entry name" value="PEPTIDASE S8"/>
    <property type="match status" value="1"/>
</dbReference>
<reference evidence="11" key="1">
    <citation type="submission" date="2024-05" db="EMBL/GenBank/DDBJ databases">
        <authorList>
            <person name="Kim S."/>
            <person name="Heo J."/>
            <person name="Choi H."/>
            <person name="Choi Y."/>
            <person name="Kwon S.-W."/>
            <person name="Kim Y."/>
        </authorList>
    </citation>
    <scope>NUCLEOTIDE SEQUENCE</scope>
    <source>
        <strain evidence="11">KACC 23699</strain>
    </source>
</reference>
<name>A0AAU7JYT6_9MICO</name>
<dbReference type="InterPro" id="IPR023827">
    <property type="entry name" value="Peptidase_S8_Asp-AS"/>
</dbReference>
<dbReference type="InterPro" id="IPR050131">
    <property type="entry name" value="Peptidase_S8_subtilisin-like"/>
</dbReference>
<gene>
    <name evidence="11" type="ORF">ABEG17_09050</name>
</gene>
<organism evidence="11">
    <name type="scientific">Pedococcus sp. KACC 23699</name>
    <dbReference type="NCBI Taxonomy" id="3149228"/>
    <lineage>
        <taxon>Bacteria</taxon>
        <taxon>Bacillati</taxon>
        <taxon>Actinomycetota</taxon>
        <taxon>Actinomycetes</taxon>
        <taxon>Micrococcales</taxon>
        <taxon>Intrasporangiaceae</taxon>
        <taxon>Pedococcus</taxon>
    </lineage>
</organism>
<dbReference type="RefSeq" id="WP_406832963.1">
    <property type="nucleotide sequence ID" value="NZ_CP157483.1"/>
</dbReference>
<feature type="domain" description="Peptidase C-terminal archaeal/bacterial" evidence="10">
    <location>
        <begin position="951"/>
        <end position="1013"/>
    </location>
</feature>
<evidence type="ECO:0000259" key="9">
    <source>
        <dbReference type="Pfam" id="PF00082"/>
    </source>
</evidence>
<dbReference type="Pfam" id="PF00082">
    <property type="entry name" value="Peptidase_S8"/>
    <property type="match status" value="1"/>
</dbReference>
<feature type="chain" id="PRO_5043548980" evidence="8">
    <location>
        <begin position="34"/>
        <end position="1098"/>
    </location>
</feature>
<feature type="active site" description="Charge relay system" evidence="5">
    <location>
        <position position="202"/>
    </location>
</feature>
<dbReference type="PANTHER" id="PTHR43806:SF11">
    <property type="entry name" value="CEREVISIN-RELATED"/>
    <property type="match status" value="1"/>
</dbReference>
<dbReference type="PROSITE" id="PS51318">
    <property type="entry name" value="TAT"/>
    <property type="match status" value="1"/>
</dbReference>
<evidence type="ECO:0000256" key="1">
    <source>
        <dbReference type="ARBA" id="ARBA00011073"/>
    </source>
</evidence>
<dbReference type="PROSITE" id="PS51892">
    <property type="entry name" value="SUBTILASE"/>
    <property type="match status" value="1"/>
</dbReference>
<evidence type="ECO:0000256" key="4">
    <source>
        <dbReference type="ARBA" id="ARBA00022825"/>
    </source>
</evidence>
<evidence type="ECO:0000256" key="3">
    <source>
        <dbReference type="ARBA" id="ARBA00022801"/>
    </source>
</evidence>
<keyword evidence="3 5" id="KW-0378">Hydrolase</keyword>
<feature type="active site" description="Charge relay system" evidence="5">
    <location>
        <position position="384"/>
    </location>
</feature>
<feature type="domain" description="Peptidase S8/S53" evidence="9">
    <location>
        <begin position="193"/>
        <end position="619"/>
    </location>
</feature>
<evidence type="ECO:0000256" key="5">
    <source>
        <dbReference type="PROSITE-ProRule" id="PRU01240"/>
    </source>
</evidence>
<sequence length="1098" mass="114538">MTARRTRRRGLTIVAGMAVAGVVAATVAPVASAEPGGGVGKAPIAKAQKDKVKKVQKKDKLGQHDRQLLATAQQKGTKRVTLMLATQKGATKDVVAAVKAAGGYTGMVNDRIGYVRASVPTGKVDKVAGALKVIAVDLDEAIPMPNPAVETAKPGATTAVAAPGKSTPDSNPYMPTRDQGSVDFKKKNRAWDGRGVTIGILDSGVDLDHPALKTTSTGQRKIVDWVTATDPVFDGDATWRPMITKVTATPTFTYANATWTAPKAGDYSVSRFSENITEGSEPEGDVNRDGDTTDKFGILYDYATNDIWVDANQDMKFTADEMMRPYKERFDVHHFGTDNPRTAVVERMPFTVEFRKNVSLAPYQDPTLPPTADFVNIGIVEDAHASHVAGIAAGHSLFGGKMDGEAPGAKIVSSRGCTWGGGCTAAALTDGMVDLVANRHVDVVNMSIGGLPALNDGNNARAALYNRLIDEYGVQLFISAGNSGPGVNTIGDPSVATDVVSVASSITKETWLSNYGSVVSSPLNLHNYSSRGPREDGGFKPNIMAAGSAISSVPQWLKQPDVAETGYTLPVGYAMFNGTSMASPQAAGGAALLLSAAFATGTDTTPAQLRNSIYTSAKFVKGIEAIGQGAGQMNVPGAWTLLRKRPATQDYTVTAPVCTPISDFLATPGVGTGVYNRCGSKDGGQVSGVSKTYTVSATRTSGRSGSALHQLRLIGNDGTFTLGTTKAQMPKGTKVSIPVTARTTSQGAHSAILEIDDPTTSVVDQRVLLTVVLAKELTKPSYATTTSDRVGRNLTKKLFVNVPAGTKALQVNLGGIATKSQVRFIGINPYGVPVESTSSLECYTNFSDPKTCKPTSRNYANPLPGIWEFEVEARRTSPFLDNPFRLTAAAQGVTVDPETQTLPTAKAGTPTPVSWKVTNTFGPVTVQPQGGSLGSSLSDRKTITDGAQQSFDVVVPAGAERLDVAIGNTSDLGADLDLTVYNGGKVVASSADGDSEEAVSIANPPAGTYTAVIDGYSVPSGTTQYDYLDVFFSPALGSLDVPSTLIDLAPGASTTITGEVTAEQAPAAGRKLFGEMNVVSSEGAVLGTGSVVVGAVTP</sequence>
<evidence type="ECO:0000313" key="11">
    <source>
        <dbReference type="EMBL" id="XBO45462.1"/>
    </source>
</evidence>
<dbReference type="PROSITE" id="PS00136">
    <property type="entry name" value="SUBTILASE_ASP"/>
    <property type="match status" value="1"/>
</dbReference>
<feature type="region of interest" description="Disordered" evidence="7">
    <location>
        <begin position="160"/>
        <end position="181"/>
    </location>
</feature>
<evidence type="ECO:0000256" key="7">
    <source>
        <dbReference type="SAM" id="MobiDB-lite"/>
    </source>
</evidence>
<dbReference type="InterPro" id="IPR006311">
    <property type="entry name" value="TAT_signal"/>
</dbReference>
<dbReference type="Gene3D" id="3.40.50.200">
    <property type="entry name" value="Peptidase S8/S53 domain"/>
    <property type="match status" value="2"/>
</dbReference>
<keyword evidence="2 5" id="KW-0645">Protease</keyword>
<feature type="signal peptide" evidence="8">
    <location>
        <begin position="1"/>
        <end position="33"/>
    </location>
</feature>
<dbReference type="InterPro" id="IPR015500">
    <property type="entry name" value="Peptidase_S8_subtilisin-rel"/>
</dbReference>
<dbReference type="GO" id="GO:0004252">
    <property type="term" value="F:serine-type endopeptidase activity"/>
    <property type="evidence" value="ECO:0007669"/>
    <property type="project" value="UniProtKB-UniRule"/>
</dbReference>
<evidence type="ECO:0000256" key="6">
    <source>
        <dbReference type="RuleBase" id="RU003355"/>
    </source>
</evidence>
<evidence type="ECO:0000256" key="2">
    <source>
        <dbReference type="ARBA" id="ARBA00022670"/>
    </source>
</evidence>
<evidence type="ECO:0000256" key="8">
    <source>
        <dbReference type="SAM" id="SignalP"/>
    </source>
</evidence>
<evidence type="ECO:0000259" key="10">
    <source>
        <dbReference type="Pfam" id="PF04151"/>
    </source>
</evidence>
<dbReference type="SUPFAM" id="SSF52743">
    <property type="entry name" value="Subtilisin-like"/>
    <property type="match status" value="1"/>
</dbReference>
<proteinExistence type="inferred from homology"/>
<dbReference type="AlphaFoldDB" id="A0AAU7JYT6"/>
<dbReference type="EMBL" id="CP157483">
    <property type="protein sequence ID" value="XBO45462.1"/>
    <property type="molecule type" value="Genomic_DNA"/>
</dbReference>
<dbReference type="InterPro" id="IPR023828">
    <property type="entry name" value="Peptidase_S8_Ser-AS"/>
</dbReference>
<dbReference type="InterPro" id="IPR007280">
    <property type="entry name" value="Peptidase_C_arc/bac"/>
</dbReference>
<dbReference type="Gene3D" id="2.60.120.380">
    <property type="match status" value="1"/>
</dbReference>
<comment type="similarity">
    <text evidence="1 5 6">Belongs to the peptidase S8 family.</text>
</comment>
<dbReference type="PROSITE" id="PS00138">
    <property type="entry name" value="SUBTILASE_SER"/>
    <property type="match status" value="1"/>
</dbReference>
<keyword evidence="8" id="KW-0732">Signal</keyword>
<dbReference type="InterPro" id="IPR000209">
    <property type="entry name" value="Peptidase_S8/S53_dom"/>
</dbReference>
<dbReference type="PRINTS" id="PR00723">
    <property type="entry name" value="SUBTILISIN"/>
</dbReference>
<feature type="active site" description="Charge relay system" evidence="5">
    <location>
        <position position="580"/>
    </location>
</feature>
<keyword evidence="4 5" id="KW-0720">Serine protease</keyword>
<dbReference type="InterPro" id="IPR036852">
    <property type="entry name" value="Peptidase_S8/S53_dom_sf"/>
</dbReference>
<dbReference type="Pfam" id="PF04151">
    <property type="entry name" value="PPC"/>
    <property type="match status" value="1"/>
</dbReference>
<protein>
    <submittedName>
        <fullName evidence="11">S8 family serine peptidase</fullName>
    </submittedName>
</protein>
<dbReference type="GO" id="GO:0006508">
    <property type="term" value="P:proteolysis"/>
    <property type="evidence" value="ECO:0007669"/>
    <property type="project" value="UniProtKB-KW"/>
</dbReference>
<accession>A0AAU7JYT6</accession>